<proteinExistence type="inferred from homology"/>
<sequence>MATVSDQTGTVSFIHEVLAGKEAQTWYRILGDLTPNSRPLIAAHGGPGSSHDYFLNPLASFPKETGRPVVLYDQVGNGKSTHFTGEEQPQWPVALFTAELDNLVTKLNIQEFDFLGHSWGGMMGLEYVLAYQPKGLKHLILDSVPASVQLWTKNIKETLSELGPDEKELAIELDATQQYQDERLQAIMKKVQDKHVCRLDPWPEAAQGFFGVIFANPVVYGSMLGPSQFETLGQLKGWSVVGRCKGIKIPTLVLHGEYDWADQAAVQPLLDEIESSQQVTLKGCSHMCHLEDTEEFTKQVLKFLDTK</sequence>
<dbReference type="InterPro" id="IPR050228">
    <property type="entry name" value="Carboxylesterase_BioH"/>
</dbReference>
<name>A0A0U1LQS6_TALIS</name>
<dbReference type="PIRSF" id="PIRSF005539">
    <property type="entry name" value="Pept_S33_TRI_F1"/>
    <property type="match status" value="1"/>
</dbReference>
<evidence type="ECO:0000313" key="5">
    <source>
        <dbReference type="Proteomes" id="UP000054383"/>
    </source>
</evidence>
<dbReference type="GO" id="GO:0008233">
    <property type="term" value="F:peptidase activity"/>
    <property type="evidence" value="ECO:0007669"/>
    <property type="project" value="InterPro"/>
</dbReference>
<dbReference type="PANTHER" id="PTHR43194">
    <property type="entry name" value="HYDROLASE ALPHA/BETA FOLD FAMILY"/>
    <property type="match status" value="1"/>
</dbReference>
<dbReference type="OrthoDB" id="190201at2759"/>
<dbReference type="SUPFAM" id="SSF53474">
    <property type="entry name" value="alpha/beta-Hydrolases"/>
    <property type="match status" value="1"/>
</dbReference>
<feature type="domain" description="AB hydrolase-1" evidence="3">
    <location>
        <begin position="39"/>
        <end position="292"/>
    </location>
</feature>
<dbReference type="Proteomes" id="UP000054383">
    <property type="component" value="Unassembled WGS sequence"/>
</dbReference>
<evidence type="ECO:0000313" key="4">
    <source>
        <dbReference type="EMBL" id="CRG85569.1"/>
    </source>
</evidence>
<protein>
    <submittedName>
        <fullName evidence="4">Proline iminopeptidase</fullName>
    </submittedName>
</protein>
<evidence type="ECO:0000259" key="3">
    <source>
        <dbReference type="Pfam" id="PF00561"/>
    </source>
</evidence>
<dbReference type="AlphaFoldDB" id="A0A0U1LQS6"/>
<dbReference type="Gene3D" id="3.40.50.1820">
    <property type="entry name" value="alpha/beta hydrolase"/>
    <property type="match status" value="1"/>
</dbReference>
<organism evidence="4 5">
    <name type="scientific">Talaromyces islandicus</name>
    <name type="common">Penicillium islandicum</name>
    <dbReference type="NCBI Taxonomy" id="28573"/>
    <lineage>
        <taxon>Eukaryota</taxon>
        <taxon>Fungi</taxon>
        <taxon>Dikarya</taxon>
        <taxon>Ascomycota</taxon>
        <taxon>Pezizomycotina</taxon>
        <taxon>Eurotiomycetes</taxon>
        <taxon>Eurotiomycetidae</taxon>
        <taxon>Eurotiales</taxon>
        <taxon>Trichocomaceae</taxon>
        <taxon>Talaromyces</taxon>
        <taxon>Talaromyces sect. Islandici</taxon>
    </lineage>
</organism>
<comment type="similarity">
    <text evidence="1">Belongs to the peptidase S33 family.</text>
</comment>
<dbReference type="InterPro" id="IPR000073">
    <property type="entry name" value="AB_hydrolase_1"/>
</dbReference>
<evidence type="ECO:0000256" key="1">
    <source>
        <dbReference type="ARBA" id="ARBA00010088"/>
    </source>
</evidence>
<dbReference type="InterPro" id="IPR029058">
    <property type="entry name" value="AB_hydrolase_fold"/>
</dbReference>
<dbReference type="NCBIfam" id="TIGR01250">
    <property type="entry name" value="pro_imino_pep_2"/>
    <property type="match status" value="1"/>
</dbReference>
<dbReference type="InterPro" id="IPR005945">
    <property type="entry name" value="Pro_imino_pep"/>
</dbReference>
<gene>
    <name evidence="4" type="primary">pip2</name>
    <name evidence="4" type="ORF">PISL3812_02616</name>
</gene>
<reference evidence="4 5" key="1">
    <citation type="submission" date="2015-04" db="EMBL/GenBank/DDBJ databases">
        <authorList>
            <person name="Syromyatnikov M.Y."/>
            <person name="Popov V.N."/>
        </authorList>
    </citation>
    <scope>NUCLEOTIDE SEQUENCE [LARGE SCALE GENOMIC DNA]</scope>
    <source>
        <strain evidence="4">WF-38-12</strain>
    </source>
</reference>
<keyword evidence="5" id="KW-1185">Reference proteome</keyword>
<dbReference type="EMBL" id="CVMT01000002">
    <property type="protein sequence ID" value="CRG85569.1"/>
    <property type="molecule type" value="Genomic_DNA"/>
</dbReference>
<dbReference type="Pfam" id="PF00561">
    <property type="entry name" value="Abhydrolase_1"/>
    <property type="match status" value="1"/>
</dbReference>
<dbReference type="STRING" id="28573.A0A0U1LQS6"/>
<dbReference type="GO" id="GO:0006508">
    <property type="term" value="P:proteolysis"/>
    <property type="evidence" value="ECO:0007669"/>
    <property type="project" value="InterPro"/>
</dbReference>
<accession>A0A0U1LQS6</accession>
<evidence type="ECO:0000256" key="2">
    <source>
        <dbReference type="ARBA" id="ARBA00022801"/>
    </source>
</evidence>
<dbReference type="OMA" id="HMCHLED"/>
<dbReference type="InterPro" id="IPR002410">
    <property type="entry name" value="Peptidase_S33"/>
</dbReference>
<dbReference type="PANTHER" id="PTHR43194:SF2">
    <property type="entry name" value="PEROXISOMAL MEMBRANE PROTEIN LPX1"/>
    <property type="match status" value="1"/>
</dbReference>
<keyword evidence="2" id="KW-0378">Hydrolase</keyword>
<dbReference type="PRINTS" id="PR00793">
    <property type="entry name" value="PROAMNOPTASE"/>
</dbReference>